<keyword evidence="4" id="KW-1133">Transmembrane helix</keyword>
<proteinExistence type="inferred from homology"/>
<dbReference type="CDD" id="cd06225">
    <property type="entry name" value="HAMP"/>
    <property type="match status" value="1"/>
</dbReference>
<dbReference type="OrthoDB" id="3378718at2"/>
<keyword evidence="4" id="KW-0472">Membrane</keyword>
<dbReference type="Gene3D" id="1.10.287.950">
    <property type="entry name" value="Methyl-accepting chemotaxis protein"/>
    <property type="match status" value="1"/>
</dbReference>
<dbReference type="AlphaFoldDB" id="A0A1G9MWJ6"/>
<evidence type="ECO:0000256" key="2">
    <source>
        <dbReference type="ARBA" id="ARBA00029447"/>
    </source>
</evidence>
<dbReference type="SUPFAM" id="SSF58104">
    <property type="entry name" value="Methyl-accepting chemotaxis protein (MCP) signaling domain"/>
    <property type="match status" value="1"/>
</dbReference>
<organism evidence="7 8">
    <name type="scientific">Maricaulis salignorans</name>
    <dbReference type="NCBI Taxonomy" id="144026"/>
    <lineage>
        <taxon>Bacteria</taxon>
        <taxon>Pseudomonadati</taxon>
        <taxon>Pseudomonadota</taxon>
        <taxon>Alphaproteobacteria</taxon>
        <taxon>Maricaulales</taxon>
        <taxon>Maricaulaceae</taxon>
        <taxon>Maricaulis</taxon>
    </lineage>
</organism>
<sequence length="685" mass="71576">MNSLLAGLGEKTSSVKFRLLAAFALSSVMTLVAAVVGVTGFNSTNLAVSQITSRAIPETLAVDALSEASQGLSAVLQELALSSTSDARVENFERAVELRNDLSPQLEALRVLSDGGDLTILNEAVAELSGMVEGMNTSVDRRLTVRNQRRDTTNLARQGRVSLASSIETALDNSEEGDVESLLRALLAANQLLIQYNELDIAASDAEIDAIYDRYDEAAGELDINLALLERPASPLVRDQADILIGYGDGATGVFELRKAELAAIAQAEVFAAEARIAASALVTHVSAFKQQVAQRVDTATYAANSAVVTGRVVLIAIAAIGLGIAAGIGWFYVHMTLLKRISAMARTMRALAEGNSDVNLGFTPGNDEIGDMARSVDVFRQNAIERTRLEAETLEERRMKEKRAAAVESLIQAFEEASADAIGQVSAAANQMESAARTMSSTAAATTGKSAAVAHASEGASQNVQTVAAAAEEMVSSIGEISQQIARSTQIAGSAVDQVERTNGDVQRLDDAAKSIDDIVGLINDIAEQTNLLALNATIEAARAGEAGKGFAVVASEVKALASQTGAATQNISEHISGIQSATSKAVEAMSSIGGTIHEMSEIATAIAAAMEEQRAAAGEITRSAQEAADGTRDVFANIQEVDRATSETGESAGEVLEASLAVSRQSGSLKTSVEQFLTEVRSA</sequence>
<dbReference type="GO" id="GO:0016020">
    <property type="term" value="C:membrane"/>
    <property type="evidence" value="ECO:0007669"/>
    <property type="project" value="InterPro"/>
</dbReference>
<dbReference type="PANTHER" id="PTHR32089:SF112">
    <property type="entry name" value="LYSOZYME-LIKE PROTEIN-RELATED"/>
    <property type="match status" value="1"/>
</dbReference>
<dbReference type="InterPro" id="IPR003660">
    <property type="entry name" value="HAMP_dom"/>
</dbReference>
<evidence type="ECO:0000256" key="4">
    <source>
        <dbReference type="SAM" id="Phobius"/>
    </source>
</evidence>
<evidence type="ECO:0000313" key="8">
    <source>
        <dbReference type="Proteomes" id="UP000199759"/>
    </source>
</evidence>
<dbReference type="EMBL" id="FNHG01000002">
    <property type="protein sequence ID" value="SDL78598.1"/>
    <property type="molecule type" value="Genomic_DNA"/>
</dbReference>
<dbReference type="SMART" id="SM00283">
    <property type="entry name" value="MA"/>
    <property type="match status" value="1"/>
</dbReference>
<dbReference type="SMART" id="SM00304">
    <property type="entry name" value="HAMP"/>
    <property type="match status" value="1"/>
</dbReference>
<evidence type="ECO:0000259" key="5">
    <source>
        <dbReference type="PROSITE" id="PS50111"/>
    </source>
</evidence>
<dbReference type="PANTHER" id="PTHR32089">
    <property type="entry name" value="METHYL-ACCEPTING CHEMOTAXIS PROTEIN MCPB"/>
    <property type="match status" value="1"/>
</dbReference>
<dbReference type="PROSITE" id="PS50885">
    <property type="entry name" value="HAMP"/>
    <property type="match status" value="1"/>
</dbReference>
<keyword evidence="1 3" id="KW-0807">Transducer</keyword>
<dbReference type="Pfam" id="PF00672">
    <property type="entry name" value="HAMP"/>
    <property type="match status" value="1"/>
</dbReference>
<name>A0A1G9MWJ6_9PROT</name>
<evidence type="ECO:0000313" key="7">
    <source>
        <dbReference type="EMBL" id="SDL78598.1"/>
    </source>
</evidence>
<dbReference type="GO" id="GO:0007165">
    <property type="term" value="P:signal transduction"/>
    <property type="evidence" value="ECO:0007669"/>
    <property type="project" value="UniProtKB-KW"/>
</dbReference>
<reference evidence="7 8" key="1">
    <citation type="submission" date="2016-10" db="EMBL/GenBank/DDBJ databases">
        <authorList>
            <person name="de Groot N.N."/>
        </authorList>
    </citation>
    <scope>NUCLEOTIDE SEQUENCE [LARGE SCALE GENOMIC DNA]</scope>
    <source>
        <strain evidence="7 8">DSM 16077</strain>
    </source>
</reference>
<protein>
    <submittedName>
        <fullName evidence="7">Methyl-accepting chemotaxis protein</fullName>
    </submittedName>
</protein>
<comment type="similarity">
    <text evidence="2">Belongs to the methyl-accepting chemotaxis (MCP) protein family.</text>
</comment>
<evidence type="ECO:0000259" key="6">
    <source>
        <dbReference type="PROSITE" id="PS50885"/>
    </source>
</evidence>
<dbReference type="Gene3D" id="1.10.8.500">
    <property type="entry name" value="HAMP domain in histidine kinase"/>
    <property type="match status" value="1"/>
</dbReference>
<dbReference type="STRING" id="144026.SAMN04488568_102137"/>
<accession>A0A1G9MWJ6</accession>
<dbReference type="Gene3D" id="1.20.58.920">
    <property type="match status" value="1"/>
</dbReference>
<dbReference type="Proteomes" id="UP000199759">
    <property type="component" value="Unassembled WGS sequence"/>
</dbReference>
<feature type="transmembrane region" description="Helical" evidence="4">
    <location>
        <begin position="20"/>
        <end position="41"/>
    </location>
</feature>
<feature type="transmembrane region" description="Helical" evidence="4">
    <location>
        <begin position="313"/>
        <end position="334"/>
    </location>
</feature>
<keyword evidence="4" id="KW-0812">Transmembrane</keyword>
<dbReference type="InterPro" id="IPR038188">
    <property type="entry name" value="TorS_sensor_sf"/>
</dbReference>
<dbReference type="Pfam" id="PF00015">
    <property type="entry name" value="MCPsignal"/>
    <property type="match status" value="1"/>
</dbReference>
<evidence type="ECO:0000256" key="1">
    <source>
        <dbReference type="ARBA" id="ARBA00023224"/>
    </source>
</evidence>
<feature type="domain" description="HAMP" evidence="6">
    <location>
        <begin position="336"/>
        <end position="389"/>
    </location>
</feature>
<gene>
    <name evidence="7" type="ORF">SAMN04488568_102137</name>
</gene>
<feature type="domain" description="Methyl-accepting transducer" evidence="5">
    <location>
        <begin position="429"/>
        <end position="665"/>
    </location>
</feature>
<evidence type="ECO:0000256" key="3">
    <source>
        <dbReference type="PROSITE-ProRule" id="PRU00284"/>
    </source>
</evidence>
<dbReference type="InterPro" id="IPR004089">
    <property type="entry name" value="MCPsignal_dom"/>
</dbReference>
<dbReference type="RefSeq" id="WP_091766238.1">
    <property type="nucleotide sequence ID" value="NZ_FNHG01000002.1"/>
</dbReference>
<dbReference type="PROSITE" id="PS50111">
    <property type="entry name" value="CHEMOTAXIS_TRANSDUC_2"/>
    <property type="match status" value="1"/>
</dbReference>
<keyword evidence="8" id="KW-1185">Reference proteome</keyword>